<dbReference type="InterPro" id="IPR001898">
    <property type="entry name" value="SLC13A/DASS"/>
</dbReference>
<feature type="transmembrane region" description="Helical" evidence="6">
    <location>
        <begin position="567"/>
        <end position="588"/>
    </location>
</feature>
<evidence type="ECO:0000256" key="3">
    <source>
        <dbReference type="ARBA" id="ARBA00022692"/>
    </source>
</evidence>
<keyword evidence="3 6" id="KW-0812">Transmembrane</keyword>
<feature type="transmembrane region" description="Helical" evidence="6">
    <location>
        <begin position="90"/>
        <end position="108"/>
    </location>
</feature>
<dbReference type="AlphaFoldDB" id="A0A5K3EYL3"/>
<dbReference type="WBParaSite" id="MCU_003529-RA">
    <property type="protein sequence ID" value="MCU_003529-RA"/>
    <property type="gene ID" value="MCU_003529"/>
</dbReference>
<comment type="similarity">
    <text evidence="2">Belongs to the SLC13A/DASS transporter (TC 2.A.47) family. NADC subfamily.</text>
</comment>
<sequence length="607" mass="66804">MKFPTLDNLPICLAALIYYFRYIFLFLYPVALLPMVLINTNDVAKSAYILLWMSGYWITGVVPLYATAILPMFLGPVMGLQTSGTLSKEYLPTSNFLFIVSMFLAGAAEHCNLHRRIVILCLKCMGGDPRLIILGIMIPTWFLSLWMSNSATTLLMATITESLLDRIDKATTDHESSAAKRSSIDKISDSEEQEDIIRGLEITARRSKWQKFGVGLSLGVCYSASCGGMGTLTGTPTNIVVYNLLIDVYGSQTGLNFGSWMAYAFPISIIILLVIWFVICLIYLGPSELFSCSRAEPESSESSFDDVFTPDEREVDVESEHRNSDISLKEIVNKVIKEEKKVLGPLTWAEGTVLFLFISVIIMWISREPGVQGWSRFMPKKINAQGRLINFVGDTQPIVLVAFLAMILPYNNPFKLRIRPDETRAEARARINRPLLPWSVAESKCAWGVIILIGGGFALSRIVTSSGLSTVISGSLTGLSALPAFGIVYLLTIMCSFLTEMVSNTATVTILAPIMFELADRVAIHPFCLTLPLVLSTSLAFILPAATPPNAIIYAKGRVKLIDMVKTGIPLNFIAQFVVTACTMTYGAQLFGLHAVPDWAGNSTLGR</sequence>
<accession>A0A5K3EYL3</accession>
<feature type="transmembrane region" description="Helical" evidence="6">
    <location>
        <begin position="471"/>
        <end position="491"/>
    </location>
</feature>
<comment type="subcellular location">
    <subcellularLocation>
        <location evidence="1">Membrane</location>
        <topology evidence="1">Multi-pass membrane protein</topology>
    </subcellularLocation>
</comment>
<evidence type="ECO:0000256" key="6">
    <source>
        <dbReference type="SAM" id="Phobius"/>
    </source>
</evidence>
<feature type="transmembrane region" description="Helical" evidence="6">
    <location>
        <begin position="260"/>
        <end position="284"/>
    </location>
</feature>
<name>A0A5K3EYL3_MESCO</name>
<organism evidence="7">
    <name type="scientific">Mesocestoides corti</name>
    <name type="common">Flatworm</name>
    <dbReference type="NCBI Taxonomy" id="53468"/>
    <lineage>
        <taxon>Eukaryota</taxon>
        <taxon>Metazoa</taxon>
        <taxon>Spiralia</taxon>
        <taxon>Lophotrochozoa</taxon>
        <taxon>Platyhelminthes</taxon>
        <taxon>Cestoda</taxon>
        <taxon>Eucestoda</taxon>
        <taxon>Cyclophyllidea</taxon>
        <taxon>Mesocestoididae</taxon>
        <taxon>Mesocestoides</taxon>
    </lineage>
</organism>
<feature type="transmembrane region" description="Helical" evidence="6">
    <location>
        <begin position="342"/>
        <end position="365"/>
    </location>
</feature>
<dbReference type="GO" id="GO:0005886">
    <property type="term" value="C:plasma membrane"/>
    <property type="evidence" value="ECO:0007669"/>
    <property type="project" value="TreeGrafter"/>
</dbReference>
<dbReference type="Pfam" id="PF00939">
    <property type="entry name" value="Na_sulph_symp"/>
    <property type="match status" value="1"/>
</dbReference>
<dbReference type="PANTHER" id="PTHR10283">
    <property type="entry name" value="SOLUTE CARRIER FAMILY 13 MEMBER"/>
    <property type="match status" value="1"/>
</dbReference>
<protein>
    <submittedName>
        <fullName evidence="7">CitMHS domain-containing protein</fullName>
    </submittedName>
</protein>
<feature type="transmembrane region" description="Helical" evidence="6">
    <location>
        <begin position="397"/>
        <end position="414"/>
    </location>
</feature>
<feature type="transmembrane region" description="Helical" evidence="6">
    <location>
        <begin position="498"/>
        <end position="516"/>
    </location>
</feature>
<evidence type="ECO:0000256" key="1">
    <source>
        <dbReference type="ARBA" id="ARBA00004141"/>
    </source>
</evidence>
<keyword evidence="5 6" id="KW-0472">Membrane</keyword>
<proteinExistence type="inferred from homology"/>
<dbReference type="GO" id="GO:0005310">
    <property type="term" value="F:dicarboxylic acid transmembrane transporter activity"/>
    <property type="evidence" value="ECO:0007669"/>
    <property type="project" value="UniProtKB-ARBA"/>
</dbReference>
<feature type="transmembrane region" description="Helical" evidence="6">
    <location>
        <begin position="435"/>
        <end position="459"/>
    </location>
</feature>
<reference evidence="7" key="1">
    <citation type="submission" date="2019-11" db="UniProtKB">
        <authorList>
            <consortium name="WormBaseParasite"/>
        </authorList>
    </citation>
    <scope>IDENTIFICATION</scope>
</reference>
<evidence type="ECO:0000256" key="2">
    <source>
        <dbReference type="ARBA" id="ARBA00006772"/>
    </source>
</evidence>
<evidence type="ECO:0000313" key="7">
    <source>
        <dbReference type="WBParaSite" id="MCU_003529-RA"/>
    </source>
</evidence>
<keyword evidence="4 6" id="KW-1133">Transmembrane helix</keyword>
<evidence type="ECO:0000256" key="5">
    <source>
        <dbReference type="ARBA" id="ARBA00023136"/>
    </source>
</evidence>
<feature type="transmembrane region" description="Helical" evidence="6">
    <location>
        <begin position="16"/>
        <end position="37"/>
    </location>
</feature>
<dbReference type="GO" id="GO:0015556">
    <property type="term" value="F:C4-dicarboxylate transmembrane transporter activity"/>
    <property type="evidence" value="ECO:0007669"/>
    <property type="project" value="UniProtKB-ARBA"/>
</dbReference>
<evidence type="ECO:0000256" key="4">
    <source>
        <dbReference type="ARBA" id="ARBA00022989"/>
    </source>
</evidence>
<dbReference type="PANTHER" id="PTHR10283:SF82">
    <property type="entry name" value="SOLUTE CARRIER FAMILY 13 MEMBER 2"/>
    <property type="match status" value="1"/>
</dbReference>
<feature type="transmembrane region" description="Helical" evidence="6">
    <location>
        <begin position="49"/>
        <end position="70"/>
    </location>
</feature>
<feature type="transmembrane region" description="Helical" evidence="6">
    <location>
        <begin position="522"/>
        <end position="546"/>
    </location>
</feature>